<reference evidence="2 3" key="3">
    <citation type="journal article" date="2011" name="PLoS ONE">
        <title>The Complete Genome Sequence of 'Candidatus Liberibacter solanacearum', the Bacterium Associated with Potato Zebra Chip Disease.</title>
        <authorList>
            <person name="Lin H."/>
            <person name="Lou B."/>
            <person name="Glynn J.M."/>
            <person name="Doddapaneni H."/>
            <person name="Civerolo E.L."/>
            <person name="Chen C."/>
            <person name="Duan Y."/>
            <person name="Zhou L."/>
            <person name="Vahling C.M."/>
        </authorList>
    </citation>
    <scope>NUCLEOTIDE SEQUENCE [LARGE SCALE GENOMIC DNA]</scope>
    <source>
        <strain evidence="2 3">CLso-ZC1</strain>
    </source>
</reference>
<evidence type="ECO:0000256" key="1">
    <source>
        <dbReference type="SAM" id="SignalP"/>
    </source>
</evidence>
<dbReference type="Proteomes" id="UP000007038">
    <property type="component" value="Chromosome"/>
</dbReference>
<evidence type="ECO:0008006" key="4">
    <source>
        <dbReference type="Google" id="ProtNLM"/>
    </source>
</evidence>
<dbReference type="GeneID" id="96886363"/>
<dbReference type="AlphaFoldDB" id="E4UDK2"/>
<dbReference type="RefSeq" id="WP_013462336.1">
    <property type="nucleotide sequence ID" value="NC_014774.1"/>
</dbReference>
<dbReference type="EMBL" id="CP002371">
    <property type="protein sequence ID" value="ADR52680.1"/>
    <property type="molecule type" value="Genomic_DNA"/>
</dbReference>
<dbReference type="HOGENOM" id="CLU_1684459_0_0_5"/>
<reference evidence="3" key="1">
    <citation type="submission" date="2010-11" db="EMBL/GenBank/DDBJ databases">
        <title>Complete genome sequence of Candidatus Liberibacter solanacearum CLso-ZC1.</title>
        <authorList>
            <person name="Lin H."/>
            <person name="Doddapaneni H.V."/>
            <person name="Lou B."/>
            <person name="Civerolo E.L."/>
            <person name="Chen C."/>
            <person name="Duan Y."/>
            <person name="Zhou L."/>
            <person name="Glynn J."/>
        </authorList>
    </citation>
    <scope>NUCLEOTIDE SEQUENCE [LARGE SCALE GENOMIC DNA]</scope>
    <source>
        <strain evidence="3">CLso-ZC1</strain>
    </source>
</reference>
<reference key="2">
    <citation type="submission" date="2010-11" db="EMBL/GenBank/DDBJ databases">
        <authorList>
            <person name="Lin H."/>
            <person name="Doddapaneni H.V."/>
            <person name="Lou B."/>
            <person name="Civerolo E.L."/>
            <person name="Chen C."/>
            <person name="Duan Y."/>
            <person name="Zhou L."/>
            <person name="Glynn J."/>
        </authorList>
    </citation>
    <scope>NUCLEOTIDE SEQUENCE</scope>
    <source>
        <strain>CLso-ZC1</strain>
    </source>
</reference>
<feature type="chain" id="PRO_5003190327" description="Lipoprotein" evidence="1">
    <location>
        <begin position="20"/>
        <end position="156"/>
    </location>
</feature>
<protein>
    <recommendedName>
        <fullName evidence="4">Lipoprotein</fullName>
    </recommendedName>
</protein>
<proteinExistence type="predicted"/>
<evidence type="ECO:0000313" key="2">
    <source>
        <dbReference type="EMBL" id="ADR52680.1"/>
    </source>
</evidence>
<organism evidence="2 3">
    <name type="scientific">Liberibacter solanacearum (strain CLso-ZC1)</name>
    <dbReference type="NCBI Taxonomy" id="658172"/>
    <lineage>
        <taxon>Bacteria</taxon>
        <taxon>Pseudomonadati</taxon>
        <taxon>Pseudomonadota</taxon>
        <taxon>Alphaproteobacteria</taxon>
        <taxon>Hyphomicrobiales</taxon>
        <taxon>Rhizobiaceae</taxon>
        <taxon>Liberibacter</taxon>
    </lineage>
</organism>
<accession>E4UDK2</accession>
<sequence>MISKKIALTSILLSSSVWLNGCDLLESESHNTPAKIAQIPIANTSCSKSTEEPKTPKDSLDFSTLLKLSPQDATNILRMHPSKEIYEFLGHNHHSITQAEQQFLDARKKYMLNPKDKNAEKYKDETEAYFNKVHTLDEIIESTIRYRGTIYGEKRL</sequence>
<keyword evidence="1" id="KW-0732">Signal</keyword>
<name>E4UDK2_LIBSC</name>
<feature type="signal peptide" evidence="1">
    <location>
        <begin position="1"/>
        <end position="19"/>
    </location>
</feature>
<gene>
    <name evidence="2" type="ordered locus">CKC_04655</name>
</gene>
<dbReference type="KEGG" id="lso:CKC_04655"/>
<evidence type="ECO:0000313" key="3">
    <source>
        <dbReference type="Proteomes" id="UP000007038"/>
    </source>
</evidence>